<dbReference type="GO" id="GO:0019205">
    <property type="term" value="F:nucleobase-containing compound kinase activity"/>
    <property type="evidence" value="ECO:0007669"/>
    <property type="project" value="InterPro"/>
</dbReference>
<name>A0AAJ6YRY2_9HYME</name>
<organism evidence="5 6">
    <name type="scientific">Ceratosolen solmsi marchali</name>
    <dbReference type="NCBI Taxonomy" id="326594"/>
    <lineage>
        <taxon>Eukaryota</taxon>
        <taxon>Metazoa</taxon>
        <taxon>Ecdysozoa</taxon>
        <taxon>Arthropoda</taxon>
        <taxon>Hexapoda</taxon>
        <taxon>Insecta</taxon>
        <taxon>Pterygota</taxon>
        <taxon>Neoptera</taxon>
        <taxon>Endopterygota</taxon>
        <taxon>Hymenoptera</taxon>
        <taxon>Apocrita</taxon>
        <taxon>Proctotrupomorpha</taxon>
        <taxon>Chalcidoidea</taxon>
        <taxon>Agaonidae</taxon>
        <taxon>Agaoninae</taxon>
        <taxon>Ceratosolen</taxon>
    </lineage>
</organism>
<dbReference type="KEGG" id="csol:105366398"/>
<dbReference type="CDD" id="cd01428">
    <property type="entry name" value="ADK"/>
    <property type="match status" value="1"/>
</dbReference>
<dbReference type="Pfam" id="PF00406">
    <property type="entry name" value="ADK"/>
    <property type="match status" value="1"/>
</dbReference>
<evidence type="ECO:0000256" key="1">
    <source>
        <dbReference type="ARBA" id="ARBA00022679"/>
    </source>
</evidence>
<proteinExistence type="inferred from homology"/>
<sequence>MKIIWIIGGPGCGKGTQCDRIIKKYGFVHLSSGDLLRDEVASGSARGKELQNLMSKGLFVPTDIVLALIKEKIEKTKVENPSTKGILIDGYPRELEQGLQFEKDVCPVDSIIFFDASNKTLISRLLGRAAAATIKREDDNEETIKKRIEIFNEKNGKIIEHYKNKCLRINAELNVDEIFKLVSEALDKLLA</sequence>
<reference evidence="6" key="1">
    <citation type="submission" date="2025-08" db="UniProtKB">
        <authorList>
            <consortium name="RefSeq"/>
        </authorList>
    </citation>
    <scope>IDENTIFICATION</scope>
</reference>
<evidence type="ECO:0000256" key="2">
    <source>
        <dbReference type="ARBA" id="ARBA00022741"/>
    </source>
</evidence>
<evidence type="ECO:0000313" key="6">
    <source>
        <dbReference type="RefSeq" id="XP_011503135.1"/>
    </source>
</evidence>
<accession>A0AAJ6YRY2</accession>
<keyword evidence="5" id="KW-1185">Reference proteome</keyword>
<dbReference type="PANTHER" id="PTHR23359">
    <property type="entry name" value="NUCLEOTIDE KINASE"/>
    <property type="match status" value="1"/>
</dbReference>
<dbReference type="GeneID" id="105366398"/>
<evidence type="ECO:0000256" key="4">
    <source>
        <dbReference type="RuleBase" id="RU003330"/>
    </source>
</evidence>
<dbReference type="RefSeq" id="XP_011503135.1">
    <property type="nucleotide sequence ID" value="XM_011504833.1"/>
</dbReference>
<dbReference type="Proteomes" id="UP000695007">
    <property type="component" value="Unplaced"/>
</dbReference>
<dbReference type="HAMAP" id="MF_00235">
    <property type="entry name" value="Adenylate_kinase_Adk"/>
    <property type="match status" value="1"/>
</dbReference>
<dbReference type="CTD" id="203"/>
<keyword evidence="3 4" id="KW-0418">Kinase</keyword>
<dbReference type="GO" id="GO:0006139">
    <property type="term" value="P:nucleobase-containing compound metabolic process"/>
    <property type="evidence" value="ECO:0007669"/>
    <property type="project" value="InterPro"/>
</dbReference>
<dbReference type="Gene3D" id="3.40.50.300">
    <property type="entry name" value="P-loop containing nucleotide triphosphate hydrolases"/>
    <property type="match status" value="1"/>
</dbReference>
<protein>
    <submittedName>
        <fullName evidence="6">Adenylate kinase isoenzyme 1</fullName>
    </submittedName>
</protein>
<comment type="similarity">
    <text evidence="4">Belongs to the adenylate kinase family.</text>
</comment>
<keyword evidence="2" id="KW-0547">Nucleotide-binding</keyword>
<dbReference type="InterPro" id="IPR033690">
    <property type="entry name" value="Adenylat_kinase_CS"/>
</dbReference>
<dbReference type="SUPFAM" id="SSF52540">
    <property type="entry name" value="P-loop containing nucleoside triphosphate hydrolases"/>
    <property type="match status" value="1"/>
</dbReference>
<gene>
    <name evidence="6" type="primary">LOC105366398</name>
</gene>
<dbReference type="PRINTS" id="PR00094">
    <property type="entry name" value="ADENYLTKNASE"/>
</dbReference>
<dbReference type="PROSITE" id="PS00113">
    <property type="entry name" value="ADENYLATE_KINASE"/>
    <property type="match status" value="1"/>
</dbReference>
<dbReference type="InterPro" id="IPR027417">
    <property type="entry name" value="P-loop_NTPase"/>
</dbReference>
<evidence type="ECO:0000256" key="3">
    <source>
        <dbReference type="ARBA" id="ARBA00022777"/>
    </source>
</evidence>
<dbReference type="GO" id="GO:0005524">
    <property type="term" value="F:ATP binding"/>
    <property type="evidence" value="ECO:0007669"/>
    <property type="project" value="InterPro"/>
</dbReference>
<keyword evidence="1 4" id="KW-0808">Transferase</keyword>
<evidence type="ECO:0000313" key="5">
    <source>
        <dbReference type="Proteomes" id="UP000695007"/>
    </source>
</evidence>
<dbReference type="AlphaFoldDB" id="A0AAJ6YRY2"/>
<dbReference type="InterPro" id="IPR000850">
    <property type="entry name" value="Adenylat/UMP-CMP_kin"/>
</dbReference>